<reference evidence="3" key="1">
    <citation type="journal article" date="2019" name="Int. J. Syst. Evol. Microbiol.">
        <title>The Global Catalogue of Microorganisms (GCM) 10K type strain sequencing project: providing services to taxonomists for standard genome sequencing and annotation.</title>
        <authorList>
            <consortium name="The Broad Institute Genomics Platform"/>
            <consortium name="The Broad Institute Genome Sequencing Center for Infectious Disease"/>
            <person name="Wu L."/>
            <person name="Ma J."/>
        </authorList>
    </citation>
    <scope>NUCLEOTIDE SEQUENCE [LARGE SCALE GENOMIC DNA]</scope>
    <source>
        <strain evidence="3">ICMP 6774ER</strain>
    </source>
</reference>
<name>A0ABW4T2V6_9ACTN</name>
<dbReference type="Proteomes" id="UP001597368">
    <property type="component" value="Unassembled WGS sequence"/>
</dbReference>
<sequence length="84" mass="9174">MFASTCPAPEAPATRREPLAEASRNLWTDGGRLRGYLDALDDARIPFDGGRTEERVTQDVARMLPVVITGCPFRSLLGGPARFL</sequence>
<keyword evidence="3" id="KW-1185">Reference proteome</keyword>
<feature type="region of interest" description="Disordered" evidence="1">
    <location>
        <begin position="1"/>
        <end position="22"/>
    </location>
</feature>
<evidence type="ECO:0000313" key="3">
    <source>
        <dbReference type="Proteomes" id="UP001597368"/>
    </source>
</evidence>
<dbReference type="EMBL" id="JBHUFV010000050">
    <property type="protein sequence ID" value="MFD1936257.1"/>
    <property type="molecule type" value="Genomic_DNA"/>
</dbReference>
<accession>A0ABW4T2V6</accession>
<protein>
    <submittedName>
        <fullName evidence="2">Uncharacterized protein</fullName>
    </submittedName>
</protein>
<evidence type="ECO:0000256" key="1">
    <source>
        <dbReference type="SAM" id="MobiDB-lite"/>
    </source>
</evidence>
<comment type="caution">
    <text evidence="2">The sequence shown here is derived from an EMBL/GenBank/DDBJ whole genome shotgun (WGS) entry which is preliminary data.</text>
</comment>
<evidence type="ECO:0000313" key="2">
    <source>
        <dbReference type="EMBL" id="MFD1936257.1"/>
    </source>
</evidence>
<gene>
    <name evidence="2" type="ORF">ACFSKW_32780</name>
</gene>
<proteinExistence type="predicted"/>
<organism evidence="2 3">
    <name type="scientific">Nonomuraea mangrovi</name>
    <dbReference type="NCBI Taxonomy" id="2316207"/>
    <lineage>
        <taxon>Bacteria</taxon>
        <taxon>Bacillati</taxon>
        <taxon>Actinomycetota</taxon>
        <taxon>Actinomycetes</taxon>
        <taxon>Streptosporangiales</taxon>
        <taxon>Streptosporangiaceae</taxon>
        <taxon>Nonomuraea</taxon>
    </lineage>
</organism>
<dbReference type="RefSeq" id="WP_379576372.1">
    <property type="nucleotide sequence ID" value="NZ_JBHUFV010000050.1"/>
</dbReference>